<keyword evidence="14" id="KW-0829">Tyrosine-protein kinase</keyword>
<comment type="similarity">
    <text evidence="2">Belongs to the CpsD/CapB family.</text>
</comment>
<keyword evidence="8 16" id="KW-0812">Transmembrane</keyword>
<evidence type="ECO:0000256" key="15">
    <source>
        <dbReference type="ARBA" id="ARBA00051245"/>
    </source>
</evidence>
<dbReference type="PANTHER" id="PTHR32309">
    <property type="entry name" value="TYROSINE-PROTEIN KINASE"/>
    <property type="match status" value="1"/>
</dbReference>
<dbReference type="Pfam" id="PF02706">
    <property type="entry name" value="Wzz"/>
    <property type="match status" value="1"/>
</dbReference>
<evidence type="ECO:0000256" key="11">
    <source>
        <dbReference type="ARBA" id="ARBA00022840"/>
    </source>
</evidence>
<dbReference type="InterPro" id="IPR032807">
    <property type="entry name" value="GNVR"/>
</dbReference>
<dbReference type="GO" id="GO:0005886">
    <property type="term" value="C:plasma membrane"/>
    <property type="evidence" value="ECO:0007669"/>
    <property type="project" value="UniProtKB-SubCell"/>
</dbReference>
<evidence type="ECO:0000256" key="8">
    <source>
        <dbReference type="ARBA" id="ARBA00022692"/>
    </source>
</evidence>
<evidence type="ECO:0000256" key="5">
    <source>
        <dbReference type="ARBA" id="ARBA00022475"/>
    </source>
</evidence>
<keyword evidence="13 16" id="KW-0472">Membrane</keyword>
<organism evidence="20 21">
    <name type="scientific">Desulfonema limicola</name>
    <dbReference type="NCBI Taxonomy" id="45656"/>
    <lineage>
        <taxon>Bacteria</taxon>
        <taxon>Pseudomonadati</taxon>
        <taxon>Thermodesulfobacteriota</taxon>
        <taxon>Desulfobacteria</taxon>
        <taxon>Desulfobacterales</taxon>
        <taxon>Desulfococcaceae</taxon>
        <taxon>Desulfonema</taxon>
    </lineage>
</organism>
<evidence type="ECO:0000256" key="9">
    <source>
        <dbReference type="ARBA" id="ARBA00022741"/>
    </source>
</evidence>
<dbReference type="Pfam" id="PF13614">
    <property type="entry name" value="AAA_31"/>
    <property type="match status" value="1"/>
</dbReference>
<dbReference type="Proteomes" id="UP000663720">
    <property type="component" value="Chromosome"/>
</dbReference>
<dbReference type="PANTHER" id="PTHR32309:SF13">
    <property type="entry name" value="FERRIC ENTEROBACTIN TRANSPORT PROTEIN FEPE"/>
    <property type="match status" value="1"/>
</dbReference>
<feature type="transmembrane region" description="Helical" evidence="16">
    <location>
        <begin position="400"/>
        <end position="421"/>
    </location>
</feature>
<keyword evidence="7" id="KW-0808">Transferase</keyword>
<dbReference type="Pfam" id="PF13807">
    <property type="entry name" value="GNVR"/>
    <property type="match status" value="1"/>
</dbReference>
<keyword evidence="10" id="KW-0418">Kinase</keyword>
<keyword evidence="6" id="KW-0997">Cell inner membrane</keyword>
<dbReference type="AlphaFoldDB" id="A0A975GFS0"/>
<feature type="domain" description="Tyrosine-protein kinase G-rich" evidence="19">
    <location>
        <begin position="346"/>
        <end position="421"/>
    </location>
</feature>
<dbReference type="InterPro" id="IPR050445">
    <property type="entry name" value="Bact_polysacc_biosynth/exp"/>
</dbReference>
<evidence type="ECO:0000256" key="12">
    <source>
        <dbReference type="ARBA" id="ARBA00022989"/>
    </source>
</evidence>
<dbReference type="InterPro" id="IPR003856">
    <property type="entry name" value="LPS_length_determ_N"/>
</dbReference>
<keyword evidence="11" id="KW-0067">ATP-binding</keyword>
<evidence type="ECO:0000256" key="16">
    <source>
        <dbReference type="SAM" id="Phobius"/>
    </source>
</evidence>
<evidence type="ECO:0000259" key="18">
    <source>
        <dbReference type="Pfam" id="PF13614"/>
    </source>
</evidence>
<evidence type="ECO:0000259" key="17">
    <source>
        <dbReference type="Pfam" id="PF02706"/>
    </source>
</evidence>
<dbReference type="InterPro" id="IPR005702">
    <property type="entry name" value="Wzc-like_C"/>
</dbReference>
<comment type="similarity">
    <text evidence="3">Belongs to the etk/wzc family.</text>
</comment>
<dbReference type="EC" id="2.7.10.2" evidence="4"/>
<keyword evidence="12 16" id="KW-1133">Transmembrane helix</keyword>
<dbReference type="GO" id="GO:0004713">
    <property type="term" value="F:protein tyrosine kinase activity"/>
    <property type="evidence" value="ECO:0007669"/>
    <property type="project" value="TreeGrafter"/>
</dbReference>
<comment type="subcellular location">
    <subcellularLocation>
        <location evidence="1">Cell inner membrane</location>
        <topology evidence="1">Multi-pass membrane protein</topology>
    </subcellularLocation>
</comment>
<keyword evidence="5" id="KW-1003">Cell membrane</keyword>
<dbReference type="InterPro" id="IPR027417">
    <property type="entry name" value="P-loop_NTPase"/>
</dbReference>
<evidence type="ECO:0000256" key="1">
    <source>
        <dbReference type="ARBA" id="ARBA00004429"/>
    </source>
</evidence>
<evidence type="ECO:0000256" key="10">
    <source>
        <dbReference type="ARBA" id="ARBA00022777"/>
    </source>
</evidence>
<dbReference type="CDD" id="cd05387">
    <property type="entry name" value="BY-kinase"/>
    <property type="match status" value="1"/>
</dbReference>
<keyword evidence="9" id="KW-0547">Nucleotide-binding</keyword>
<keyword evidence="21" id="KW-1185">Reference proteome</keyword>
<dbReference type="SUPFAM" id="SSF52540">
    <property type="entry name" value="P-loop containing nucleoside triphosphate hydrolases"/>
    <property type="match status" value="1"/>
</dbReference>
<name>A0A975GFS0_9BACT</name>
<evidence type="ECO:0000256" key="7">
    <source>
        <dbReference type="ARBA" id="ARBA00022679"/>
    </source>
</evidence>
<feature type="domain" description="AAA" evidence="18">
    <location>
        <begin position="511"/>
        <end position="642"/>
    </location>
</feature>
<dbReference type="RefSeq" id="WP_207691220.1">
    <property type="nucleotide sequence ID" value="NZ_CP061799.1"/>
</dbReference>
<reference evidence="20" key="1">
    <citation type="journal article" date="2021" name="Microb. Physiol.">
        <title>Proteogenomic Insights into the Physiology of Marine, Sulfate-Reducing, Filamentous Desulfonema limicola and Desulfonema magnum.</title>
        <authorList>
            <person name="Schnaars V."/>
            <person name="Wohlbrand L."/>
            <person name="Scheve S."/>
            <person name="Hinrichs C."/>
            <person name="Reinhardt R."/>
            <person name="Rabus R."/>
        </authorList>
    </citation>
    <scope>NUCLEOTIDE SEQUENCE</scope>
    <source>
        <strain evidence="20">5ac10</strain>
    </source>
</reference>
<dbReference type="InterPro" id="IPR025669">
    <property type="entry name" value="AAA_dom"/>
</dbReference>
<evidence type="ECO:0000259" key="19">
    <source>
        <dbReference type="Pfam" id="PF13807"/>
    </source>
</evidence>
<evidence type="ECO:0000313" key="20">
    <source>
        <dbReference type="EMBL" id="QTA79469.1"/>
    </source>
</evidence>
<proteinExistence type="inferred from homology"/>
<accession>A0A975GFS0</accession>
<evidence type="ECO:0000256" key="3">
    <source>
        <dbReference type="ARBA" id="ARBA00008883"/>
    </source>
</evidence>
<evidence type="ECO:0000256" key="4">
    <source>
        <dbReference type="ARBA" id="ARBA00011903"/>
    </source>
</evidence>
<sequence>MAQYDVDLRDYWRIIKKHKVLVFLMVFLVGCFSYIFAKMREPAPIFEAEAAVKIERRTNLAEFFMGGFWDQSDSLTTQAFIITSFPVLAKTAKYLGRIPENASEQDIRESGKYISEIKFLKSMIIAEQEKYTSILNIKTISAIPKEAADVANAVVVTYQAYNIHEKNKQTFETRAFIENQLELTGKNLTKAEESLRLFKEKNDILALEAQTSNILKRIFAVETELDAVKNKRFNAQSQLELINKADRSLKNIENIFLPESDNSSVQELNKNLRSLVLKRQTLLFDFTQEHPLVIEINGQIKALVSSIKQDLVSRISGLKARESDLSAKHIQLIQESKTFPEKALVLNRLQRELTLQESLYSQLKTKYQEILIQAAGKVEEVVIVRPATVPLFPTNIPSNMAVIATGIVMGLFMGIVFAFVAEALDTSIGTIEDVENLLKVPVLGMIPFVKRDECEIDDSSDMDRPCELVTHFDSGSLVSEAFRSIRTNLQFIGMEIQGKSFMVTSSFMQEGKTFNVVNIAVTFAQGGKKVLLIEADLRNPTIYKIFGLNQSPGLTDYVLGDYQTEEVIIKITDLMLGDMDIDDILMTPGLDNLSYVTNGSHVSNPSEILNSNRFKEFIETVYPDYDMIIIDAPPVLPVTDAVDIASLVDGVILIYTVGKIARGVLKRAKIALDHVNAKVLGVILNNVKSETGPEYFKYQSQYYYSPRKKIKPRKWGIMKRS</sequence>
<evidence type="ECO:0000256" key="14">
    <source>
        <dbReference type="ARBA" id="ARBA00023137"/>
    </source>
</evidence>
<feature type="domain" description="Polysaccharide chain length determinant N-terminal" evidence="17">
    <location>
        <begin position="5"/>
        <end position="93"/>
    </location>
</feature>
<feature type="transmembrane region" description="Helical" evidence="16">
    <location>
        <begin position="20"/>
        <end position="37"/>
    </location>
</feature>
<dbReference type="Gene3D" id="3.40.50.300">
    <property type="entry name" value="P-loop containing nucleotide triphosphate hydrolases"/>
    <property type="match status" value="1"/>
</dbReference>
<evidence type="ECO:0000313" key="21">
    <source>
        <dbReference type="Proteomes" id="UP000663720"/>
    </source>
</evidence>
<dbReference type="KEGG" id="dli:dnl_17400"/>
<evidence type="ECO:0000256" key="13">
    <source>
        <dbReference type="ARBA" id="ARBA00023136"/>
    </source>
</evidence>
<comment type="catalytic activity">
    <reaction evidence="15">
        <text>L-tyrosyl-[protein] + ATP = O-phospho-L-tyrosyl-[protein] + ADP + H(+)</text>
        <dbReference type="Rhea" id="RHEA:10596"/>
        <dbReference type="Rhea" id="RHEA-COMP:10136"/>
        <dbReference type="Rhea" id="RHEA-COMP:20101"/>
        <dbReference type="ChEBI" id="CHEBI:15378"/>
        <dbReference type="ChEBI" id="CHEBI:30616"/>
        <dbReference type="ChEBI" id="CHEBI:46858"/>
        <dbReference type="ChEBI" id="CHEBI:61978"/>
        <dbReference type="ChEBI" id="CHEBI:456216"/>
        <dbReference type="EC" id="2.7.10.2"/>
    </reaction>
</comment>
<protein>
    <recommendedName>
        <fullName evidence="4">non-specific protein-tyrosine kinase</fullName>
        <ecNumber evidence="4">2.7.10.2</ecNumber>
    </recommendedName>
</protein>
<evidence type="ECO:0000256" key="6">
    <source>
        <dbReference type="ARBA" id="ARBA00022519"/>
    </source>
</evidence>
<gene>
    <name evidence="20" type="ORF">dnl_17400</name>
</gene>
<evidence type="ECO:0000256" key="2">
    <source>
        <dbReference type="ARBA" id="ARBA00007316"/>
    </source>
</evidence>
<dbReference type="EMBL" id="CP061799">
    <property type="protein sequence ID" value="QTA79469.1"/>
    <property type="molecule type" value="Genomic_DNA"/>
</dbReference>